<dbReference type="GO" id="GO:0001819">
    <property type="term" value="P:positive regulation of cytokine production"/>
    <property type="evidence" value="ECO:0007669"/>
    <property type="project" value="InterPro"/>
</dbReference>
<sequence length="341" mass="39161">MLSRIKLTCKCSFHLCSGPFSDLSVSVFRKTDNTHFEEAALPETGSPTLQFVYQNKLRNSEQITRCKFVKEDYKHPPNNCSNHNMESLRFCRLLFMLTWIFGFFFPSVYSGKDAPKLFLNTTVFVALKGDDLTVNCTVTTPANYSQDKMDCYNPHNSLIHTYEIPQAINEQTQNYEVKLKNLTISGAYYCQCQAATVFWYVQVRDGGYKEPIMHEFIILAVVTGLLLVFSIIGSVYVFRGHWKEQITNCGETVRKGNQTREQQEVREVEEDNVDVITAPSTSFYASLEPRPRSIYDVLDHSAANREPNQTETKPKKNKSQKTTEQTTQQNEGVFESVYENF</sequence>
<keyword evidence="2" id="KW-0472">Membrane</keyword>
<dbReference type="GO" id="GO:0050861">
    <property type="term" value="P:positive regulation of B cell receptor signaling pathway"/>
    <property type="evidence" value="ECO:0007669"/>
    <property type="project" value="InterPro"/>
</dbReference>
<dbReference type="KEGG" id="lcf:108875897"/>
<dbReference type="PANTHER" id="PTHR35680">
    <property type="entry name" value="NFAT ACTIVATION MOLECULE 1"/>
    <property type="match status" value="1"/>
</dbReference>
<organism evidence="3 4">
    <name type="scientific">Lates calcarifer</name>
    <name type="common">Barramundi</name>
    <name type="synonym">Holocentrus calcarifer</name>
    <dbReference type="NCBI Taxonomy" id="8187"/>
    <lineage>
        <taxon>Eukaryota</taxon>
        <taxon>Metazoa</taxon>
        <taxon>Chordata</taxon>
        <taxon>Craniata</taxon>
        <taxon>Vertebrata</taxon>
        <taxon>Euteleostomi</taxon>
        <taxon>Actinopterygii</taxon>
        <taxon>Neopterygii</taxon>
        <taxon>Teleostei</taxon>
        <taxon>Neoteleostei</taxon>
        <taxon>Acanthomorphata</taxon>
        <taxon>Carangaria</taxon>
        <taxon>Carangaria incertae sedis</taxon>
        <taxon>Centropomidae</taxon>
        <taxon>Lates</taxon>
    </lineage>
</organism>
<feature type="compositionally biased region" description="Low complexity" evidence="1">
    <location>
        <begin position="320"/>
        <end position="331"/>
    </location>
</feature>
<dbReference type="RefSeq" id="XP_018520600.2">
    <property type="nucleotide sequence ID" value="XM_018665084.2"/>
</dbReference>
<evidence type="ECO:0000313" key="4">
    <source>
        <dbReference type="RefSeq" id="XP_018520600.2"/>
    </source>
</evidence>
<reference evidence="4" key="1">
    <citation type="submission" date="2025-08" db="UniProtKB">
        <authorList>
            <consortium name="RefSeq"/>
        </authorList>
    </citation>
    <scope>IDENTIFICATION</scope>
    <source>
        <tissue evidence="4">Brain</tissue>
    </source>
</reference>
<dbReference type="GO" id="GO:0045121">
    <property type="term" value="C:membrane raft"/>
    <property type="evidence" value="ECO:0007669"/>
    <property type="project" value="TreeGrafter"/>
</dbReference>
<dbReference type="GO" id="GO:0050853">
    <property type="term" value="P:B cell receptor signaling pathway"/>
    <property type="evidence" value="ECO:0007669"/>
    <property type="project" value="TreeGrafter"/>
</dbReference>
<evidence type="ECO:0000313" key="3">
    <source>
        <dbReference type="Proteomes" id="UP000694890"/>
    </source>
</evidence>
<dbReference type="PANTHER" id="PTHR35680:SF1">
    <property type="entry name" value="NFAT ACTIVATION MOLECULE 1"/>
    <property type="match status" value="1"/>
</dbReference>
<feature type="transmembrane region" description="Helical" evidence="2">
    <location>
        <begin position="216"/>
        <end position="238"/>
    </location>
</feature>
<evidence type="ECO:0000256" key="1">
    <source>
        <dbReference type="SAM" id="MobiDB-lite"/>
    </source>
</evidence>
<dbReference type="AlphaFoldDB" id="A0AAJ7LFH7"/>
<gene>
    <name evidence="4" type="primary">si:ch211-243a20.4</name>
</gene>
<protein>
    <submittedName>
        <fullName evidence="4">Uncharacterized protein si:ch211-243a20.4 isoform X1</fullName>
    </submittedName>
</protein>
<dbReference type="GeneID" id="108875897"/>
<accession>A0AAJ7LFH7</accession>
<dbReference type="GO" id="GO:0045577">
    <property type="term" value="P:regulation of B cell differentiation"/>
    <property type="evidence" value="ECO:0007669"/>
    <property type="project" value="InterPro"/>
</dbReference>
<dbReference type="GO" id="GO:0004888">
    <property type="term" value="F:transmembrane signaling receptor activity"/>
    <property type="evidence" value="ECO:0007669"/>
    <property type="project" value="InterPro"/>
</dbReference>
<feature type="transmembrane region" description="Helical" evidence="2">
    <location>
        <begin position="90"/>
        <end position="109"/>
    </location>
</feature>
<dbReference type="InterPro" id="IPR033549">
    <property type="entry name" value="NFAM1"/>
</dbReference>
<keyword evidence="2" id="KW-1133">Transmembrane helix</keyword>
<dbReference type="Proteomes" id="UP000694890">
    <property type="component" value="Linkage group LG5"/>
</dbReference>
<name>A0AAJ7LFH7_LATCA</name>
<feature type="region of interest" description="Disordered" evidence="1">
    <location>
        <begin position="299"/>
        <end position="341"/>
    </location>
</feature>
<evidence type="ECO:0000256" key="2">
    <source>
        <dbReference type="SAM" id="Phobius"/>
    </source>
</evidence>
<proteinExistence type="predicted"/>
<keyword evidence="2" id="KW-0812">Transmembrane</keyword>